<evidence type="ECO:0000313" key="1">
    <source>
        <dbReference type="EMBL" id="NYS25273.1"/>
    </source>
</evidence>
<dbReference type="Proteomes" id="UP000529417">
    <property type="component" value="Unassembled WGS sequence"/>
</dbReference>
<gene>
    <name evidence="1" type="ORF">HUK65_09740</name>
</gene>
<reference evidence="1 2" key="1">
    <citation type="journal article" date="2000" name="Arch. Microbiol.">
        <title>Rhodobaca bogoriensis gen. nov. and sp. nov., an alkaliphilic purple nonsulfur bacterium from African Rift Valley soda lakes.</title>
        <authorList>
            <person name="Milford A.D."/>
            <person name="Achenbach L.A."/>
            <person name="Jung D.O."/>
            <person name="Madigan M.T."/>
        </authorList>
    </citation>
    <scope>NUCLEOTIDE SEQUENCE [LARGE SCALE GENOMIC DNA]</scope>
    <source>
        <strain evidence="1 2">2376</strain>
    </source>
</reference>
<dbReference type="RefSeq" id="WP_179905974.1">
    <property type="nucleotide sequence ID" value="NZ_JACBXS010000016.1"/>
</dbReference>
<dbReference type="Pfam" id="PF20102">
    <property type="entry name" value="DUF6492"/>
    <property type="match status" value="1"/>
</dbReference>
<protein>
    <submittedName>
        <fullName evidence="1">Uncharacterized protein</fullName>
    </submittedName>
</protein>
<proteinExistence type="predicted"/>
<dbReference type="AlphaFoldDB" id="A0A7Z0HZQ6"/>
<dbReference type="EMBL" id="JACBXS010000016">
    <property type="protein sequence ID" value="NYS25273.1"/>
    <property type="molecule type" value="Genomic_DNA"/>
</dbReference>
<sequence>MTQPGGLTLVTVAHAGELPLLVLQARSLARNMRGSDVSAIHVYVNDRNEAEVRNRVRAMVPEYGPLADRVRVMGAAEAFGAAASPATPRGWLYRMVARYPRLQLINRGGWNGNDGWRVQQAFKLAAGRNVDTAMTVFLDTKNILVRPVTADDFVTPDGRARSWFLPHEGRTPQWLANSQQALGLRARPGAQEITCFVTPFAIETALLREILAHLEARRGPVQHFFAFRLNNATEFMLINAYCNAFRGGVRQVFADGLVRSYTVWGDPELLESVLAEAVAEDAACLGLHRQAVRRMAAHHHAIVTRLLTRSGIVANGAELDRILAPMQPQVTSHAA</sequence>
<comment type="caution">
    <text evidence="1">The sequence shown here is derived from an EMBL/GenBank/DDBJ whole genome shotgun (WGS) entry which is preliminary data.</text>
</comment>
<accession>A0A7Z0HZQ6</accession>
<name>A0A7Z0HZQ6_9RHOB</name>
<dbReference type="InterPro" id="IPR045499">
    <property type="entry name" value="DUF6492"/>
</dbReference>
<organism evidence="1 2">
    <name type="scientific">Rhabdonatronobacter sediminivivens</name>
    <dbReference type="NCBI Taxonomy" id="2743469"/>
    <lineage>
        <taxon>Bacteria</taxon>
        <taxon>Pseudomonadati</taxon>
        <taxon>Pseudomonadota</taxon>
        <taxon>Alphaproteobacteria</taxon>
        <taxon>Rhodobacterales</taxon>
        <taxon>Paracoccaceae</taxon>
        <taxon>Rhabdonatronobacter</taxon>
    </lineage>
</organism>
<keyword evidence="2" id="KW-1185">Reference proteome</keyword>
<evidence type="ECO:0000313" key="2">
    <source>
        <dbReference type="Proteomes" id="UP000529417"/>
    </source>
</evidence>